<protein>
    <submittedName>
        <fullName evidence="2">SDR family oxidoreductase</fullName>
    </submittedName>
</protein>
<evidence type="ECO:0000313" key="3">
    <source>
        <dbReference type="Proteomes" id="UP001254813"/>
    </source>
</evidence>
<reference evidence="2 3" key="1">
    <citation type="submission" date="2022-06" db="EMBL/GenBank/DDBJ databases">
        <title>Halogeometricum sp. a new haloarchaeum isolate from saline soil.</title>
        <authorList>
            <person name="Strakova D."/>
            <person name="Galisteo C."/>
            <person name="Sanchez-Porro C."/>
            <person name="Ventosa A."/>
        </authorList>
    </citation>
    <scope>NUCLEOTIDE SEQUENCE [LARGE SCALE GENOMIC DNA]</scope>
    <source>
        <strain evidence="3">S3BR25-2</strain>
    </source>
</reference>
<dbReference type="Proteomes" id="UP001254813">
    <property type="component" value="Unassembled WGS sequence"/>
</dbReference>
<dbReference type="PANTHER" id="PTHR48079">
    <property type="entry name" value="PROTEIN YEEZ"/>
    <property type="match status" value="1"/>
</dbReference>
<proteinExistence type="predicted"/>
<name>A0ABU2FYH1_9EURY</name>
<dbReference type="SUPFAM" id="SSF51735">
    <property type="entry name" value="NAD(P)-binding Rossmann-fold domains"/>
    <property type="match status" value="1"/>
</dbReference>
<evidence type="ECO:0000313" key="2">
    <source>
        <dbReference type="EMBL" id="MDS0293555.1"/>
    </source>
</evidence>
<dbReference type="Pfam" id="PF01370">
    <property type="entry name" value="Epimerase"/>
    <property type="match status" value="1"/>
</dbReference>
<gene>
    <name evidence="2" type="ORF">NDI79_05120</name>
</gene>
<keyword evidence="3" id="KW-1185">Reference proteome</keyword>
<evidence type="ECO:0000259" key="1">
    <source>
        <dbReference type="Pfam" id="PF01370"/>
    </source>
</evidence>
<feature type="domain" description="NAD-dependent epimerase/dehydratase" evidence="1">
    <location>
        <begin position="6"/>
        <end position="171"/>
    </location>
</feature>
<accession>A0ABU2FYH1</accession>
<sequence>MARAVIVGCGYVGLELGRQLASDGHDVTGVRRSDDGLAAVESAGLDPARADATDPESLSSLPDADWVVFAASSGGRGADAARRVYVDGLRNVLDEYGDRESPPERLVYTSSTGVYGDHGGDWVDEETPLDPTTDKTRVLAEAERVAVEGAAEAGIDGAVARFAGLYGPDRYRLDRYLSGPVTEGYLNMVHRDDAAGAVRFLLSDEGARGTDTLLVVDDEPVAKWSFADWLADECGVARPDKRTKEDRLADGDLSEAARRRILTSKRCSNGRLRELGYEFAYPTFREGYRAAIDDYRADGGAG</sequence>
<dbReference type="InterPro" id="IPR036291">
    <property type="entry name" value="NAD(P)-bd_dom_sf"/>
</dbReference>
<dbReference type="Gene3D" id="3.40.50.720">
    <property type="entry name" value="NAD(P)-binding Rossmann-like Domain"/>
    <property type="match status" value="1"/>
</dbReference>
<dbReference type="CDD" id="cd05266">
    <property type="entry name" value="SDR_a4"/>
    <property type="match status" value="1"/>
</dbReference>
<dbReference type="InterPro" id="IPR001509">
    <property type="entry name" value="Epimerase_deHydtase"/>
</dbReference>
<comment type="caution">
    <text evidence="2">The sequence shown here is derived from an EMBL/GenBank/DDBJ whole genome shotgun (WGS) entry which is preliminary data.</text>
</comment>
<dbReference type="PANTHER" id="PTHR48079:SF6">
    <property type="entry name" value="NAD(P)-BINDING DOMAIN-CONTAINING PROTEIN-RELATED"/>
    <property type="match status" value="1"/>
</dbReference>
<organism evidence="2 3">
    <name type="scientific">Halogeometricum luteum</name>
    <dbReference type="NCBI Taxonomy" id="2950537"/>
    <lineage>
        <taxon>Archaea</taxon>
        <taxon>Methanobacteriati</taxon>
        <taxon>Methanobacteriota</taxon>
        <taxon>Stenosarchaea group</taxon>
        <taxon>Halobacteria</taxon>
        <taxon>Halobacteriales</taxon>
        <taxon>Haloferacaceae</taxon>
        <taxon>Halogeometricum</taxon>
    </lineage>
</organism>
<dbReference type="RefSeq" id="WP_310927362.1">
    <property type="nucleotide sequence ID" value="NZ_JAMQOQ010000001.1"/>
</dbReference>
<dbReference type="InterPro" id="IPR051783">
    <property type="entry name" value="NAD(P)-dependent_oxidoreduct"/>
</dbReference>
<dbReference type="EMBL" id="JAMQOQ010000001">
    <property type="protein sequence ID" value="MDS0293555.1"/>
    <property type="molecule type" value="Genomic_DNA"/>
</dbReference>